<reference evidence="1" key="1">
    <citation type="submission" date="2018-05" db="EMBL/GenBank/DDBJ databases">
        <authorList>
            <person name="Lanie J.A."/>
            <person name="Ng W.-L."/>
            <person name="Kazmierczak K.M."/>
            <person name="Andrzejewski T.M."/>
            <person name="Davidsen T.M."/>
            <person name="Wayne K.J."/>
            <person name="Tettelin H."/>
            <person name="Glass J.I."/>
            <person name="Rusch D."/>
            <person name="Podicherti R."/>
            <person name="Tsui H.-C.T."/>
            <person name="Winkler M.E."/>
        </authorList>
    </citation>
    <scope>NUCLEOTIDE SEQUENCE</scope>
</reference>
<gene>
    <name evidence="1" type="ORF">METZ01_LOCUS374159</name>
</gene>
<evidence type="ECO:0000313" key="1">
    <source>
        <dbReference type="EMBL" id="SVD21305.1"/>
    </source>
</evidence>
<protein>
    <submittedName>
        <fullName evidence="1">Uncharacterized protein</fullName>
    </submittedName>
</protein>
<accession>A0A382THQ1</accession>
<proteinExistence type="predicted"/>
<name>A0A382THQ1_9ZZZZ</name>
<sequence>MVVTSKPVSALKPAEKKAFYESVHAAAHAAGREAAQAAVLPRYVAVQHANPLDDSSEIVKVWDQPFELCGFASVQIKGANKGYGKWVVASGVGRTDSYNGGAAISVFEFGQSHGRKVAYASAYADTVKEL</sequence>
<feature type="non-terminal residue" evidence="1">
    <location>
        <position position="130"/>
    </location>
</feature>
<dbReference type="AlphaFoldDB" id="A0A382THQ1"/>
<organism evidence="1">
    <name type="scientific">marine metagenome</name>
    <dbReference type="NCBI Taxonomy" id="408172"/>
    <lineage>
        <taxon>unclassified sequences</taxon>
        <taxon>metagenomes</taxon>
        <taxon>ecological metagenomes</taxon>
    </lineage>
</organism>
<dbReference type="EMBL" id="UINC01136499">
    <property type="protein sequence ID" value="SVD21305.1"/>
    <property type="molecule type" value="Genomic_DNA"/>
</dbReference>